<proteinExistence type="predicted"/>
<dbReference type="EMBL" id="JAHYIQ010000002">
    <property type="protein sequence ID" value="KAK1134545.1"/>
    <property type="molecule type" value="Genomic_DNA"/>
</dbReference>
<feature type="compositionally biased region" description="Basic and acidic residues" evidence="1">
    <location>
        <begin position="33"/>
        <end position="59"/>
    </location>
</feature>
<keyword evidence="3" id="KW-1185">Reference proteome</keyword>
<sequence>MVGQSWNTKEKRERSRKRRNEQDLFSKKRYTRKTLEKTWKGRTLEKDEEKDKKVKMANREKKKRRDRKKTDEKRRTTKGANLLSEYKGTQGRESRKGPGKKVKGKLEEARE</sequence>
<dbReference type="AlphaFoldDB" id="A0AA40GBF8"/>
<evidence type="ECO:0000256" key="1">
    <source>
        <dbReference type="SAM" id="MobiDB-lite"/>
    </source>
</evidence>
<protein>
    <submittedName>
        <fullName evidence="2">Uncharacterized protein</fullName>
    </submittedName>
</protein>
<dbReference type="Proteomes" id="UP001177670">
    <property type="component" value="Unassembled WGS sequence"/>
</dbReference>
<name>A0AA40GBF8_9HYME</name>
<gene>
    <name evidence="2" type="ORF">K0M31_007327</name>
</gene>
<organism evidence="2 3">
    <name type="scientific">Melipona bicolor</name>
    <dbReference type="NCBI Taxonomy" id="60889"/>
    <lineage>
        <taxon>Eukaryota</taxon>
        <taxon>Metazoa</taxon>
        <taxon>Ecdysozoa</taxon>
        <taxon>Arthropoda</taxon>
        <taxon>Hexapoda</taxon>
        <taxon>Insecta</taxon>
        <taxon>Pterygota</taxon>
        <taxon>Neoptera</taxon>
        <taxon>Endopterygota</taxon>
        <taxon>Hymenoptera</taxon>
        <taxon>Apocrita</taxon>
        <taxon>Aculeata</taxon>
        <taxon>Apoidea</taxon>
        <taxon>Anthophila</taxon>
        <taxon>Apidae</taxon>
        <taxon>Melipona</taxon>
    </lineage>
</organism>
<evidence type="ECO:0000313" key="2">
    <source>
        <dbReference type="EMBL" id="KAK1134545.1"/>
    </source>
</evidence>
<accession>A0AA40GBF8</accession>
<comment type="caution">
    <text evidence="2">The sequence shown here is derived from an EMBL/GenBank/DDBJ whole genome shotgun (WGS) entry which is preliminary data.</text>
</comment>
<evidence type="ECO:0000313" key="3">
    <source>
        <dbReference type="Proteomes" id="UP001177670"/>
    </source>
</evidence>
<feature type="region of interest" description="Disordered" evidence="1">
    <location>
        <begin position="1"/>
        <end position="111"/>
    </location>
</feature>
<reference evidence="2" key="1">
    <citation type="submission" date="2021-10" db="EMBL/GenBank/DDBJ databases">
        <title>Melipona bicolor Genome sequencing and assembly.</title>
        <authorList>
            <person name="Araujo N.S."/>
            <person name="Arias M.C."/>
        </authorList>
    </citation>
    <scope>NUCLEOTIDE SEQUENCE</scope>
    <source>
        <strain evidence="2">USP_2M_L1-L4_2017</strain>
        <tissue evidence="2">Whole body</tissue>
    </source>
</reference>